<gene>
    <name evidence="2" type="ORF">DM860_006746</name>
</gene>
<reference evidence="2 3" key="1">
    <citation type="submission" date="2018-06" db="EMBL/GenBank/DDBJ databases">
        <title>The Genome of Cuscuta australis (Dodder) Provides Insight into the Evolution of Plant Parasitism.</title>
        <authorList>
            <person name="Liu H."/>
        </authorList>
    </citation>
    <scope>NUCLEOTIDE SEQUENCE [LARGE SCALE GENOMIC DNA]</scope>
    <source>
        <strain evidence="3">cv. Yunnan</strain>
        <tissue evidence="2">Vines</tissue>
    </source>
</reference>
<comment type="caution">
    <text evidence="2">The sequence shown here is derived from an EMBL/GenBank/DDBJ whole genome shotgun (WGS) entry which is preliminary data.</text>
</comment>
<evidence type="ECO:0000256" key="1">
    <source>
        <dbReference type="SAM" id="MobiDB-lite"/>
    </source>
</evidence>
<evidence type="ECO:0000313" key="2">
    <source>
        <dbReference type="EMBL" id="RAL40676.1"/>
    </source>
</evidence>
<feature type="region of interest" description="Disordered" evidence="1">
    <location>
        <begin position="145"/>
        <end position="177"/>
    </location>
</feature>
<dbReference type="AlphaFoldDB" id="A0A328D555"/>
<sequence length="205" mass="22800">MMFYDLNLFCYFLFLQEMVEQGNITSLTSALWEHYSSESIRGQGKSDIAKGVDKCNDDWNEPRMCKKLASLNLANINEIKEPSAETKPPSADSVHSILQSSSGIMSRESLRRLIESRISALNRILQLSNTLDVLRARMIRYGLDEDDHVGGGGGESDEDEEYGSDVSMETEGNAGNQEPVILSEALMNLESGMLGTIEFRAGFEM</sequence>
<evidence type="ECO:0000313" key="3">
    <source>
        <dbReference type="Proteomes" id="UP000249390"/>
    </source>
</evidence>
<protein>
    <submittedName>
        <fullName evidence="2">Uncharacterized protein</fullName>
    </submittedName>
</protein>
<organism evidence="2 3">
    <name type="scientific">Cuscuta australis</name>
    <dbReference type="NCBI Taxonomy" id="267555"/>
    <lineage>
        <taxon>Eukaryota</taxon>
        <taxon>Viridiplantae</taxon>
        <taxon>Streptophyta</taxon>
        <taxon>Embryophyta</taxon>
        <taxon>Tracheophyta</taxon>
        <taxon>Spermatophyta</taxon>
        <taxon>Magnoliopsida</taxon>
        <taxon>eudicotyledons</taxon>
        <taxon>Gunneridae</taxon>
        <taxon>Pentapetalae</taxon>
        <taxon>asterids</taxon>
        <taxon>lamiids</taxon>
        <taxon>Solanales</taxon>
        <taxon>Convolvulaceae</taxon>
        <taxon>Cuscuteae</taxon>
        <taxon>Cuscuta</taxon>
        <taxon>Cuscuta subgen. Grammica</taxon>
        <taxon>Cuscuta sect. Cleistogrammica</taxon>
    </lineage>
</organism>
<name>A0A328D555_9ASTE</name>
<dbReference type="Proteomes" id="UP000249390">
    <property type="component" value="Unassembled WGS sequence"/>
</dbReference>
<proteinExistence type="predicted"/>
<accession>A0A328D555</accession>
<keyword evidence="3" id="KW-1185">Reference proteome</keyword>
<dbReference type="EMBL" id="NQVE01000194">
    <property type="protein sequence ID" value="RAL40676.1"/>
    <property type="molecule type" value="Genomic_DNA"/>
</dbReference>